<reference evidence="1" key="1">
    <citation type="submission" date="2011-11" db="EMBL/GenBank/DDBJ databases">
        <title>The Genome Sequence of Fusarium oxysporum II5.</title>
        <authorList>
            <consortium name="The Broad Institute Genome Sequencing Platform"/>
            <person name="Ma L.-J."/>
            <person name="Gale L.R."/>
            <person name="Schwartz D.C."/>
            <person name="Zhou S."/>
            <person name="Corby-Kistler H."/>
            <person name="Young S.K."/>
            <person name="Zeng Q."/>
            <person name="Gargeya S."/>
            <person name="Fitzgerald M."/>
            <person name="Haas B."/>
            <person name="Abouelleil A."/>
            <person name="Alvarado L."/>
            <person name="Arachchi H.M."/>
            <person name="Berlin A."/>
            <person name="Brown A."/>
            <person name="Chapman S.B."/>
            <person name="Chen Z."/>
            <person name="Dunbar C."/>
            <person name="Freedman E."/>
            <person name="Gearin G."/>
            <person name="Goldberg J."/>
            <person name="Griggs A."/>
            <person name="Gujja S."/>
            <person name="Heiman D."/>
            <person name="Howarth C."/>
            <person name="Larson L."/>
            <person name="Lui A."/>
            <person name="MacDonald P.J.P."/>
            <person name="Montmayeur A."/>
            <person name="Murphy C."/>
            <person name="Neiman D."/>
            <person name="Pearson M."/>
            <person name="Priest M."/>
            <person name="Roberts A."/>
            <person name="Saif S."/>
            <person name="Shea T."/>
            <person name="Shenoy N."/>
            <person name="Sisk P."/>
            <person name="Stolte C."/>
            <person name="Sykes S."/>
            <person name="Wortman J."/>
            <person name="Nusbaum C."/>
            <person name="Birren B."/>
        </authorList>
    </citation>
    <scope>NUCLEOTIDE SEQUENCE [LARGE SCALE GENOMIC DNA]</scope>
    <source>
        <strain evidence="1">54006</strain>
    </source>
</reference>
<dbReference type="RefSeq" id="XP_031051987.1">
    <property type="nucleotide sequence ID" value="XM_031218300.1"/>
</dbReference>
<dbReference type="GeneID" id="42041997"/>
<organism evidence="1">
    <name type="scientific">Fusarium odoratissimum (strain NRRL 54006)</name>
    <dbReference type="NCBI Taxonomy" id="1089451"/>
    <lineage>
        <taxon>Eukaryota</taxon>
        <taxon>Fungi</taxon>
        <taxon>Dikarya</taxon>
        <taxon>Ascomycota</taxon>
        <taxon>Pezizomycotina</taxon>
        <taxon>Sordariomycetes</taxon>
        <taxon>Hypocreomycetidae</taxon>
        <taxon>Hypocreales</taxon>
        <taxon>Nectriaceae</taxon>
        <taxon>Fusarium</taxon>
        <taxon>Fusarium oxysporum species complex</taxon>
        <taxon>Fusarium oxysporum f. sp. cubense (strain race 4)</taxon>
    </lineage>
</organism>
<gene>
    <name evidence="1" type="ORF">FOIG_16822</name>
</gene>
<dbReference type="EMBL" id="KK036242">
    <property type="protein sequence ID" value="EXL89897.1"/>
    <property type="molecule type" value="Genomic_DNA"/>
</dbReference>
<dbReference type="VEuPathDB" id="FungiDB:FOIG_16822"/>
<proteinExistence type="predicted"/>
<dbReference type="AlphaFoldDB" id="X0IM31"/>
<evidence type="ECO:0000313" key="1">
    <source>
        <dbReference type="EMBL" id="EXL89897.1"/>
    </source>
</evidence>
<protein>
    <submittedName>
        <fullName evidence="1">Uncharacterized protein</fullName>
    </submittedName>
</protein>
<dbReference type="Proteomes" id="UP000030685">
    <property type="component" value="Unassembled WGS sequence"/>
</dbReference>
<reference evidence="1" key="2">
    <citation type="submission" date="2014-03" db="EMBL/GenBank/DDBJ databases">
        <title>The Genome Annotation of Fusarium oxysporum II5.</title>
        <authorList>
            <consortium name="The Broad Institute Genomics Platform"/>
            <person name="Ma L.-J."/>
            <person name="Corby-Kistler H."/>
            <person name="Broz K."/>
            <person name="Gale L.R."/>
            <person name="Jonkers W."/>
            <person name="O'Donnell K."/>
            <person name="Ploetz R."/>
            <person name="Steinberg C."/>
            <person name="Schwartz D.C."/>
            <person name="VanEtten H."/>
            <person name="Zhou S."/>
            <person name="Young S.K."/>
            <person name="Zeng Q."/>
            <person name="Gargeya S."/>
            <person name="Fitzgerald M."/>
            <person name="Abouelleil A."/>
            <person name="Alvarado L."/>
            <person name="Chapman S.B."/>
            <person name="Gainer-Dewar J."/>
            <person name="Goldberg J."/>
            <person name="Griggs A."/>
            <person name="Gujja S."/>
            <person name="Hansen M."/>
            <person name="Howarth C."/>
            <person name="Imamovic A."/>
            <person name="Ireland A."/>
            <person name="Larimer J."/>
            <person name="McCowan C."/>
            <person name="Murphy C."/>
            <person name="Pearson M."/>
            <person name="Poon T.W."/>
            <person name="Priest M."/>
            <person name="Roberts A."/>
            <person name="Saif S."/>
            <person name="Shea T."/>
            <person name="Sykes S."/>
            <person name="Wortman J."/>
            <person name="Nusbaum C."/>
            <person name="Birren B."/>
        </authorList>
    </citation>
    <scope>NUCLEOTIDE SEQUENCE</scope>
    <source>
        <strain evidence="1">54006</strain>
    </source>
</reference>
<accession>X0IM31</accession>
<name>X0IM31_FUSO5</name>
<dbReference type="HOGENOM" id="CLU_3368547_0_0_1"/>
<sequence>MTCATDSSRTGLKSYRRTMWPAAQRIEKQSFRQIQ</sequence>